<dbReference type="Proteomes" id="UP000187485">
    <property type="component" value="Unassembled WGS sequence"/>
</dbReference>
<evidence type="ECO:0000313" key="4">
    <source>
        <dbReference type="Proteomes" id="UP000187485"/>
    </source>
</evidence>
<proteinExistence type="predicted"/>
<evidence type="ECO:0000259" key="1">
    <source>
        <dbReference type="Pfam" id="PF13280"/>
    </source>
</evidence>
<organism evidence="3 4">
    <name type="scientific">Carboxydothermus pertinax</name>
    <dbReference type="NCBI Taxonomy" id="870242"/>
    <lineage>
        <taxon>Bacteria</taxon>
        <taxon>Bacillati</taxon>
        <taxon>Bacillota</taxon>
        <taxon>Clostridia</taxon>
        <taxon>Thermoanaerobacterales</taxon>
        <taxon>Thermoanaerobacteraceae</taxon>
        <taxon>Carboxydothermus</taxon>
    </lineage>
</organism>
<feature type="domain" description="WCX" evidence="2">
    <location>
        <begin position="351"/>
        <end position="414"/>
    </location>
</feature>
<dbReference type="Pfam" id="PF25583">
    <property type="entry name" value="WCX"/>
    <property type="match status" value="1"/>
</dbReference>
<evidence type="ECO:0000313" key="3">
    <source>
        <dbReference type="EMBL" id="GAV22396.1"/>
    </source>
</evidence>
<dbReference type="EMBL" id="BDJK01000012">
    <property type="protein sequence ID" value="GAV22396.1"/>
    <property type="molecule type" value="Genomic_DNA"/>
</dbReference>
<dbReference type="RefSeq" id="WP_075858881.1">
    <property type="nucleotide sequence ID" value="NZ_BDJK01000012.1"/>
</dbReference>
<keyword evidence="4" id="KW-1185">Reference proteome</keyword>
<dbReference type="STRING" id="870242.cpu_09060"/>
<dbReference type="InterPro" id="IPR026881">
    <property type="entry name" value="WYL_dom"/>
</dbReference>
<dbReference type="PROSITE" id="PS52050">
    <property type="entry name" value="WYL"/>
    <property type="match status" value="1"/>
</dbReference>
<dbReference type="InterPro" id="IPR051534">
    <property type="entry name" value="CBASS_pafABC_assoc_protein"/>
</dbReference>
<gene>
    <name evidence="3" type="ORF">cpu_09060</name>
</gene>
<dbReference type="AlphaFoldDB" id="A0A1L8CU02"/>
<feature type="domain" description="WYL" evidence="1">
    <location>
        <begin position="239"/>
        <end position="302"/>
    </location>
</feature>
<dbReference type="PANTHER" id="PTHR34580:SF1">
    <property type="entry name" value="PROTEIN PAFC"/>
    <property type="match status" value="1"/>
</dbReference>
<dbReference type="PANTHER" id="PTHR34580">
    <property type="match status" value="1"/>
</dbReference>
<name>A0A1L8CU02_9THEO</name>
<protein>
    <submittedName>
        <fullName evidence="3">Transcriptional regulator</fullName>
    </submittedName>
</protein>
<accession>A0A1L8CU02</accession>
<comment type="caution">
    <text evidence="3">The sequence shown here is derived from an EMBL/GenBank/DDBJ whole genome shotgun (WGS) entry which is preliminary data.</text>
</comment>
<sequence>MAKHFEIQWRQVRIRELFLQHAGQELTSKQITELLNLPQRAERTIRNDLKELIKQGFTIETPRRGRYLFRGRKTSYLRKDLRFGSDDLRRLWLLALIAEKREVKVSELYKELEKKFKEFEQEIGFSYETLQNDFKELEVHGFLQKKDEVYQLGKKFLPIYRHRIKKELNEVIRELERKYRYMQYNPLLSEVLNKLKAYRNTFIYTIDTHIEDYFAERRKIRYYHGPRELGDETLIMIKNEISRALFEEKKIKVTYKGKEQLFYPLGLVYNQNNQAWYLIAKPVRKREAAQKLRIDRIEQLEVLEEKIPQGVETCVKAMVAPGWGIGTGRKEKVKVLFYNLANTIDRVKPILEVRKIVHPTCNYYFDSAGNLIFEDYISGIEEFLSWLRQFGAEALILEPASLIEKYRETLKKLAELYPEVQADE</sequence>
<evidence type="ECO:0000259" key="2">
    <source>
        <dbReference type="Pfam" id="PF25583"/>
    </source>
</evidence>
<dbReference type="Pfam" id="PF13280">
    <property type="entry name" value="WYL"/>
    <property type="match status" value="1"/>
</dbReference>
<dbReference type="InterPro" id="IPR057727">
    <property type="entry name" value="WCX_dom"/>
</dbReference>
<reference evidence="4" key="1">
    <citation type="submission" date="2016-12" db="EMBL/GenBank/DDBJ databases">
        <title>Draft Genome Sequences od Carboxydothermus pertinax and islandicus, Hydrogenogenic Carboxydotrophic Bacteria.</title>
        <authorList>
            <person name="Fukuyama Y."/>
            <person name="Ohmae K."/>
            <person name="Yoneda Y."/>
            <person name="Yoshida T."/>
            <person name="Sako Y."/>
        </authorList>
    </citation>
    <scope>NUCLEOTIDE SEQUENCE [LARGE SCALE GENOMIC DNA]</scope>
    <source>
        <strain evidence="4">Ug1</strain>
    </source>
</reference>
<dbReference type="OrthoDB" id="9814277at2"/>